<feature type="domain" description="RNase H type-1" evidence="4">
    <location>
        <begin position="501"/>
        <end position="646"/>
    </location>
</feature>
<dbReference type="OrthoDB" id="448379at2759"/>
<dbReference type="PANTHER" id="PTHR46708">
    <property type="entry name" value="TENASCIN"/>
    <property type="match status" value="1"/>
</dbReference>
<dbReference type="InterPro" id="IPR036116">
    <property type="entry name" value="FN3_sf"/>
</dbReference>
<dbReference type="InterPro" id="IPR002156">
    <property type="entry name" value="RNaseH_domain"/>
</dbReference>
<dbReference type="EMBL" id="LSRX01000963">
    <property type="protein sequence ID" value="OLP85663.1"/>
    <property type="molecule type" value="Genomic_DNA"/>
</dbReference>
<dbReference type="Proteomes" id="UP000186817">
    <property type="component" value="Unassembled WGS sequence"/>
</dbReference>
<proteinExistence type="predicted"/>
<dbReference type="Pfam" id="PF00075">
    <property type="entry name" value="RNase_H"/>
    <property type="match status" value="1"/>
</dbReference>
<keyword evidence="6" id="KW-1185">Reference proteome</keyword>
<dbReference type="InterPro" id="IPR013783">
    <property type="entry name" value="Ig-like_fold"/>
</dbReference>
<evidence type="ECO:0000259" key="4">
    <source>
        <dbReference type="PROSITE" id="PS50879"/>
    </source>
</evidence>
<dbReference type="PROSITE" id="PS50879">
    <property type="entry name" value="RNASE_H_1"/>
    <property type="match status" value="1"/>
</dbReference>
<evidence type="ECO:0000256" key="1">
    <source>
        <dbReference type="ARBA" id="ARBA00022737"/>
    </source>
</evidence>
<evidence type="ECO:0000256" key="2">
    <source>
        <dbReference type="SAM" id="MobiDB-lite"/>
    </source>
</evidence>
<organism evidence="5 6">
    <name type="scientific">Symbiodinium microadriaticum</name>
    <name type="common">Dinoflagellate</name>
    <name type="synonym">Zooxanthella microadriatica</name>
    <dbReference type="NCBI Taxonomy" id="2951"/>
    <lineage>
        <taxon>Eukaryota</taxon>
        <taxon>Sar</taxon>
        <taxon>Alveolata</taxon>
        <taxon>Dinophyceae</taxon>
        <taxon>Suessiales</taxon>
        <taxon>Symbiodiniaceae</taxon>
        <taxon>Symbiodinium</taxon>
    </lineage>
</organism>
<dbReference type="PROSITE" id="PS50853">
    <property type="entry name" value="FN3"/>
    <property type="match status" value="3"/>
</dbReference>
<evidence type="ECO:0000313" key="5">
    <source>
        <dbReference type="EMBL" id="OLP85663.1"/>
    </source>
</evidence>
<dbReference type="GO" id="GO:0003676">
    <property type="term" value="F:nucleic acid binding"/>
    <property type="evidence" value="ECO:0007669"/>
    <property type="project" value="InterPro"/>
</dbReference>
<dbReference type="Gene3D" id="3.30.420.10">
    <property type="entry name" value="Ribonuclease H-like superfamily/Ribonuclease H"/>
    <property type="match status" value="1"/>
</dbReference>
<keyword evidence="1" id="KW-0677">Repeat</keyword>
<comment type="caution">
    <text evidence="5">The sequence shown here is derived from an EMBL/GenBank/DDBJ whole genome shotgun (WGS) entry which is preliminary data.</text>
</comment>
<feature type="region of interest" description="Disordered" evidence="2">
    <location>
        <begin position="1801"/>
        <end position="1861"/>
    </location>
</feature>
<dbReference type="CDD" id="cd00063">
    <property type="entry name" value="FN3"/>
    <property type="match status" value="3"/>
</dbReference>
<name>A0A1Q9CRW1_SYMMI</name>
<dbReference type="GO" id="GO:0004523">
    <property type="term" value="F:RNA-DNA hybrid ribonuclease activity"/>
    <property type="evidence" value="ECO:0007669"/>
    <property type="project" value="InterPro"/>
</dbReference>
<dbReference type="InterPro" id="IPR036397">
    <property type="entry name" value="RNaseH_sf"/>
</dbReference>
<dbReference type="Pfam" id="PF00041">
    <property type="entry name" value="fn3"/>
    <property type="match status" value="1"/>
</dbReference>
<accession>A0A1Q9CRW1</accession>
<feature type="domain" description="Fibronectin type-III" evidence="3">
    <location>
        <begin position="104"/>
        <end position="204"/>
    </location>
</feature>
<evidence type="ECO:0000313" key="6">
    <source>
        <dbReference type="Proteomes" id="UP000186817"/>
    </source>
</evidence>
<dbReference type="PANTHER" id="PTHR46708:SF2">
    <property type="entry name" value="FIBRONECTIN TYPE-III DOMAIN-CONTAINING PROTEIN"/>
    <property type="match status" value="1"/>
</dbReference>
<dbReference type="InterPro" id="IPR012337">
    <property type="entry name" value="RNaseH-like_sf"/>
</dbReference>
<dbReference type="InterPro" id="IPR003961">
    <property type="entry name" value="FN3_dom"/>
</dbReference>
<dbReference type="SUPFAM" id="SSF53098">
    <property type="entry name" value="Ribonuclease H-like"/>
    <property type="match status" value="1"/>
</dbReference>
<protein>
    <submittedName>
        <fullName evidence="5">Uncharacterized protein</fullName>
    </submittedName>
</protein>
<dbReference type="SMART" id="SM00060">
    <property type="entry name" value="FN3"/>
    <property type="match status" value="5"/>
</dbReference>
<dbReference type="InterPro" id="IPR050991">
    <property type="entry name" value="ECM_Regulatory_Proteins"/>
</dbReference>
<sequence length="2077" mass="226083">MCGPWNPSGGGVLLEWDGGDLSIDLVDDGNGWEWRVDMRKQEEGGEWFFVNHCADIATTSCEVWCLEPGAMYDVRVQLASTIPELVIYDVFTSVVSVPNLRAGMPEDLTVVEPTDSSLQLAWNASSEQGNCTFRAWQVEMRDPNGGWTKDPPACAALSSFESPSCTILNLPCQSAHIIQVRQLCWNEESTSEWSRPISGSTLVAIGPTCLQAATIPSNLALESPNDGQLDLNWTAGLQQDSQFIAWHVELYKISFAGGQPDPEAELQIDGVCQGQEQPDWLRGLTESLNGLHLKNLFEAAGMSNSLASMSGQDGCNLWVTKEPTANDQVIEVTGKPKEELQQMWADYGKVEKTANFCTGIGLILKEVRDVAFMCKHNKSTGNDGISYEALQMLLQSELAEHVLDMYNGVLQGPEWLFANGAADRDGWKRFSIDWGQRNEATTTKFYSQPPEEVDLKGCQLVQNGDFFTLLHTRHPPVEEPFATSFVCLTTAPCEAQTEGNFENVLRVFSDGSAPNNRRGQAGVGGAAVVMLSPYALVEQATVCYFQVPQPCTNIQAELQAAAQALRMIRQIRRAHIRVPITYHTDSQYVLQNLEGSFQGTHYASVTNEVIDLWNELCLTVDCKHVRAHKGILLNEIADSFAKDVREHVQAFMDSARPVAVIPSGTMLLTAVIGLGVLVLFGWGALTSFLRSLVTAMQGSIREHLAELLRDLAEQTKKSLLLEIQAATEEMQHSLTTRMEHTTEALSSRLNEVQAAVAKLAAAPHDGPSSATLAEELWDSLRPVLVQWTQVQGDKNLKILQDWIDGLTSAPATTTSAPLSTEALEDKMKDLHATVMTQLQAESQASYVTEDHAILVRVRDRVDEVSKECQSHRSAVLAEIKNHSPIIRDTQKVATRAAEMSERTSVLLGKGDPSSWETELRHVCEDTAKTLLWVSGQENELKDRTHKIESMLTGMVDMVTDVGTALERHSESIGSASEGAPRRLGQGAGYTRCSKSYAGSSTATPLRAAQLLWSATGAPGARAYPDDRGGVPYTMLGTRWPATSSPLSAASEPTWVPRIPAVAPTGVVLSDATETSLLVSWTSSPLKDCVFQRFAVELSNGSDFVVPGGCDITDVATTNCVATGLQSWTAYTARVAVLCDECSETPTAERVPCSEEDGPGQRCFVPATGGLTSCFRKLPALRASSSFSAPSLSSSTLPRIEATPVLGTVQVPADSGQRVTFAWASGVGSEGNPNVTSDCIFQSWRLEIQVQSESVWAKPDGCLSLIDPMATTCTAINLQCDTAYNARIRKLCDAGASSDWMAFPAFRTAYAGNCLRTASAPLLLRNTSRTATSLTVAFIAGSAGDCIFDRFELQYQEPGSTWIAVPAGCGSLDVRLGPSCTIPNLAQDTAYYFRVRELCTNGAPLASPWGLTEDPLRTDFVPMVNAPTYLEPDGFISPAAAPTRLIVVFEVDLQLGTEGARLSLCPTFLPIATPEDPGICGCGTAEDCAAQCLTEATMTVELVSPHVLIADFGSLLRPRTGCPYVAVMEAGFLETQLAPSNPSPRTEWSFIYWPPAPTGTLTMFSSTTTSLTVRVSWSIPMTTTCGVLVGSSTMQQTDPLDFTGSREFLEVRIIGLVPFTQYTVTCTGVAIGDTVVTASVSKSGLSTEPDTNDRLSDIVVTIQAVCNIFAAVNASGTNESVANVSQVLVPVEAALLPVFDPTLRQYQLILDAEDARDFCGTSESEAVFRIQVTAITQSPFATAVVDQPVLMMAQRLPDSTGFLPPEAPRSQVSQVSAFLIMMRAATLPAWTTKVKNTFLEFDEEDEPRYRRSSSAPPRMLRIAPEDPPMQSQIAPEDPPVQSQTAPEDPPFQSELNPDAPEFDFTGVSGETQFGAESYVYLPFAEYTVQEWFDYLYYLQANRVLLTPEYAAYICELTGLLGMPMTEYLDPQTIQVYPTGRPGSYLVKWFLDSRKLKSNDKQVISPGFMLYHPGTGQFLRFLIGAFPKDWSAANPEANFKKAEGRGFFQLKCDTQPKDQGCLPCRFGFSVSNEEMRIASSHFTESKCIVELPDADCAIFHVFGATGRDQLVEVTAVIEL</sequence>
<feature type="domain" description="Fibronectin type-III" evidence="3">
    <location>
        <begin position="1062"/>
        <end position="1156"/>
    </location>
</feature>
<dbReference type="Gene3D" id="2.60.40.10">
    <property type="entry name" value="Immunoglobulins"/>
    <property type="match status" value="3"/>
</dbReference>
<feature type="domain" description="Fibronectin type-III" evidence="3">
    <location>
        <begin position="1319"/>
        <end position="1420"/>
    </location>
</feature>
<gene>
    <name evidence="5" type="ORF">AK812_SmicGene33320</name>
</gene>
<dbReference type="SUPFAM" id="SSF49265">
    <property type="entry name" value="Fibronectin type III"/>
    <property type="match status" value="3"/>
</dbReference>
<reference evidence="5 6" key="1">
    <citation type="submission" date="2016-02" db="EMBL/GenBank/DDBJ databases">
        <title>Genome analysis of coral dinoflagellate symbionts highlights evolutionary adaptations to a symbiotic lifestyle.</title>
        <authorList>
            <person name="Aranda M."/>
            <person name="Li Y."/>
            <person name="Liew Y.J."/>
            <person name="Baumgarten S."/>
            <person name="Simakov O."/>
            <person name="Wilson M."/>
            <person name="Piel J."/>
            <person name="Ashoor H."/>
            <person name="Bougouffa S."/>
            <person name="Bajic V.B."/>
            <person name="Ryu T."/>
            <person name="Ravasi T."/>
            <person name="Bayer T."/>
            <person name="Micklem G."/>
            <person name="Kim H."/>
            <person name="Bhak J."/>
            <person name="Lajeunesse T.C."/>
            <person name="Voolstra C.R."/>
        </authorList>
    </citation>
    <scope>NUCLEOTIDE SEQUENCE [LARGE SCALE GENOMIC DNA]</scope>
    <source>
        <strain evidence="5 6">CCMP2467</strain>
    </source>
</reference>
<evidence type="ECO:0000259" key="3">
    <source>
        <dbReference type="PROSITE" id="PS50853"/>
    </source>
</evidence>